<dbReference type="GeneID" id="90036453"/>
<comment type="caution">
    <text evidence="2">The sequence shown here is derived from an EMBL/GenBank/DDBJ whole genome shotgun (WGS) entry which is preliminary data.</text>
</comment>
<reference evidence="2 3" key="1">
    <citation type="submission" date="2024-03" db="EMBL/GenBank/DDBJ databases">
        <title>Genome-scale model development and genomic sequencing of the oleaginous clade Lipomyces.</title>
        <authorList>
            <consortium name="Lawrence Berkeley National Laboratory"/>
            <person name="Czajka J.J."/>
            <person name="Han Y."/>
            <person name="Kim J."/>
            <person name="Mondo S.J."/>
            <person name="Hofstad B.A."/>
            <person name="Robles A."/>
            <person name="Haridas S."/>
            <person name="Riley R."/>
            <person name="LaButti K."/>
            <person name="Pangilinan J."/>
            <person name="Andreopoulos W."/>
            <person name="Lipzen A."/>
            <person name="Yan J."/>
            <person name="Wang M."/>
            <person name="Ng V."/>
            <person name="Grigoriev I.V."/>
            <person name="Spatafora J.W."/>
            <person name="Magnuson J.K."/>
            <person name="Baker S.E."/>
            <person name="Pomraning K.R."/>
        </authorList>
    </citation>
    <scope>NUCLEOTIDE SEQUENCE [LARGE SCALE GENOMIC DNA]</scope>
    <source>
        <strain evidence="2 3">Phaff 52-87</strain>
    </source>
</reference>
<feature type="region of interest" description="Disordered" evidence="1">
    <location>
        <begin position="155"/>
        <end position="190"/>
    </location>
</feature>
<keyword evidence="3" id="KW-1185">Reference proteome</keyword>
<dbReference type="InterPro" id="IPR036875">
    <property type="entry name" value="Znf_CCHC_sf"/>
</dbReference>
<name>A0ABR1FCZ1_9ASCO</name>
<gene>
    <name evidence="2" type="ORF">BZA70DRAFT_265001</name>
</gene>
<evidence type="ECO:0000256" key="1">
    <source>
        <dbReference type="SAM" id="MobiDB-lite"/>
    </source>
</evidence>
<proteinExistence type="predicted"/>
<dbReference type="Proteomes" id="UP001498771">
    <property type="component" value="Unassembled WGS sequence"/>
</dbReference>
<accession>A0ABR1FCZ1</accession>
<organism evidence="2 3">
    <name type="scientific">Myxozyma melibiosi</name>
    <dbReference type="NCBI Taxonomy" id="54550"/>
    <lineage>
        <taxon>Eukaryota</taxon>
        <taxon>Fungi</taxon>
        <taxon>Dikarya</taxon>
        <taxon>Ascomycota</taxon>
        <taxon>Saccharomycotina</taxon>
        <taxon>Lipomycetes</taxon>
        <taxon>Lipomycetales</taxon>
        <taxon>Lipomycetaceae</taxon>
        <taxon>Myxozyma</taxon>
    </lineage>
</organism>
<evidence type="ECO:0008006" key="4">
    <source>
        <dbReference type="Google" id="ProtNLM"/>
    </source>
</evidence>
<evidence type="ECO:0000313" key="2">
    <source>
        <dbReference type="EMBL" id="KAK7207647.1"/>
    </source>
</evidence>
<sequence>MSQAETPKVTDLNKVSYALSKMDKGLESEWNNYALLRLLSEYKPKTWEMFQKWAKSSAFSGGFSFPDTRSYLSLTLGDRDASEYLADFKAFEDGFDLEQFRADLYVLGLPDDLQFDVMISLDWDATREEIHARTMRLMEVRRDLDLPTNLVSDQEDAVVKKRRRRGRSRGSRKRRAQASDNGNAGSSQCSYCEKYGHTEVECRAKKREERQIKIILERISSQTE</sequence>
<dbReference type="EMBL" id="JBBJBU010000001">
    <property type="protein sequence ID" value="KAK7207647.1"/>
    <property type="molecule type" value="Genomic_DNA"/>
</dbReference>
<dbReference type="SUPFAM" id="SSF57756">
    <property type="entry name" value="Retrovirus zinc finger-like domains"/>
    <property type="match status" value="1"/>
</dbReference>
<protein>
    <recommendedName>
        <fullName evidence="4">Retrotransposon gag domain-containing protein</fullName>
    </recommendedName>
</protein>
<evidence type="ECO:0000313" key="3">
    <source>
        <dbReference type="Proteomes" id="UP001498771"/>
    </source>
</evidence>
<feature type="compositionally biased region" description="Basic residues" evidence="1">
    <location>
        <begin position="160"/>
        <end position="176"/>
    </location>
</feature>
<dbReference type="RefSeq" id="XP_064770680.1">
    <property type="nucleotide sequence ID" value="XM_064910941.1"/>
</dbReference>
<feature type="compositionally biased region" description="Polar residues" evidence="1">
    <location>
        <begin position="178"/>
        <end position="190"/>
    </location>
</feature>